<evidence type="ECO:0008006" key="2">
    <source>
        <dbReference type="Google" id="ProtNLM"/>
    </source>
</evidence>
<dbReference type="InterPro" id="IPR021252">
    <property type="entry name" value="DUF2794"/>
</dbReference>
<dbReference type="EMBL" id="UOEO01000099">
    <property type="protein sequence ID" value="VAW19139.1"/>
    <property type="molecule type" value="Genomic_DNA"/>
</dbReference>
<evidence type="ECO:0000313" key="1">
    <source>
        <dbReference type="EMBL" id="VAW19139.1"/>
    </source>
</evidence>
<dbReference type="AlphaFoldDB" id="A0A3B0U3W3"/>
<name>A0A3B0U3W3_9ZZZZ</name>
<organism evidence="1">
    <name type="scientific">hydrothermal vent metagenome</name>
    <dbReference type="NCBI Taxonomy" id="652676"/>
    <lineage>
        <taxon>unclassified sequences</taxon>
        <taxon>metagenomes</taxon>
        <taxon>ecological metagenomes</taxon>
    </lineage>
</organism>
<dbReference type="Pfam" id="PF10984">
    <property type="entry name" value="DUF2794"/>
    <property type="match status" value="1"/>
</dbReference>
<sequence length="142" mass="16412">MEQRQGEQRVKRGDKGALSLVYCNQSDRQPSPRHKPGAPRQIPPLRICFDRQELSILLNLYGRNVSQGLWHDYAMDFLKDKALFSIYKRNSQQPVVVIEKTPKTARKQGQYKVVGQQGRLLKRGHRLCQVVRVLDPGFMVVK</sequence>
<protein>
    <recommendedName>
        <fullName evidence="2">DUF2794 domain-containing protein</fullName>
    </recommendedName>
</protein>
<accession>A0A3B0U3W3</accession>
<gene>
    <name evidence="1" type="ORF">MNBD_ALPHA12-742</name>
</gene>
<reference evidence="1" key="1">
    <citation type="submission" date="2018-06" db="EMBL/GenBank/DDBJ databases">
        <authorList>
            <person name="Zhirakovskaya E."/>
        </authorList>
    </citation>
    <scope>NUCLEOTIDE SEQUENCE</scope>
</reference>
<proteinExistence type="predicted"/>